<dbReference type="PRINTS" id="PR00370">
    <property type="entry name" value="FMOXYGENASE"/>
</dbReference>
<comment type="similarity">
    <text evidence="1">Belongs to the FMO family.</text>
</comment>
<evidence type="ECO:0000256" key="2">
    <source>
        <dbReference type="ARBA" id="ARBA00022630"/>
    </source>
</evidence>
<keyword evidence="5" id="KW-0560">Oxidoreductase</keyword>
<evidence type="ECO:0000256" key="1">
    <source>
        <dbReference type="ARBA" id="ARBA00009183"/>
    </source>
</evidence>
<dbReference type="PANTHER" id="PTHR23023">
    <property type="entry name" value="DIMETHYLANILINE MONOOXYGENASE"/>
    <property type="match status" value="1"/>
</dbReference>
<dbReference type="EMBL" id="JAUKUA010000001">
    <property type="protein sequence ID" value="KAK0730737.1"/>
    <property type="molecule type" value="Genomic_DNA"/>
</dbReference>
<keyword evidence="3" id="KW-0274">FAD</keyword>
<gene>
    <name evidence="6" type="ORF">B0H67DRAFT_653084</name>
</gene>
<keyword evidence="7" id="KW-1185">Reference proteome</keyword>
<reference evidence="6" key="1">
    <citation type="submission" date="2023-06" db="EMBL/GenBank/DDBJ databases">
        <title>Genome-scale phylogeny and comparative genomics of the fungal order Sordariales.</title>
        <authorList>
            <consortium name="Lawrence Berkeley National Laboratory"/>
            <person name="Hensen N."/>
            <person name="Bonometti L."/>
            <person name="Westerberg I."/>
            <person name="Brannstrom I.O."/>
            <person name="Guillou S."/>
            <person name="Cros-Aarteil S."/>
            <person name="Calhoun S."/>
            <person name="Haridas S."/>
            <person name="Kuo A."/>
            <person name="Mondo S."/>
            <person name="Pangilinan J."/>
            <person name="Riley R."/>
            <person name="Labutti K."/>
            <person name="Andreopoulos B."/>
            <person name="Lipzen A."/>
            <person name="Chen C."/>
            <person name="Yanf M."/>
            <person name="Daum C."/>
            <person name="Ng V."/>
            <person name="Clum A."/>
            <person name="Steindorff A."/>
            <person name="Ohm R."/>
            <person name="Martin F."/>
            <person name="Silar P."/>
            <person name="Natvig D."/>
            <person name="Lalanne C."/>
            <person name="Gautier V."/>
            <person name="Ament-Velasquez S.L."/>
            <person name="Kruys A."/>
            <person name="Hutchinson M.I."/>
            <person name="Powell A.J."/>
            <person name="Barry K."/>
            <person name="Miller A.N."/>
            <person name="Grigoriev I.V."/>
            <person name="Debuchy R."/>
            <person name="Gladieux P."/>
            <person name="Thoren M.H."/>
            <person name="Johannesson H."/>
        </authorList>
    </citation>
    <scope>NUCLEOTIDE SEQUENCE</scope>
    <source>
        <strain evidence="6">SMH4607-1</strain>
    </source>
</reference>
<evidence type="ECO:0000256" key="4">
    <source>
        <dbReference type="ARBA" id="ARBA00022857"/>
    </source>
</evidence>
<dbReference type="Pfam" id="PF00743">
    <property type="entry name" value="FMO-like"/>
    <property type="match status" value="2"/>
</dbReference>
<dbReference type="Proteomes" id="UP001172102">
    <property type="component" value="Unassembled WGS sequence"/>
</dbReference>
<dbReference type="Gene3D" id="3.50.50.60">
    <property type="entry name" value="FAD/NAD(P)-binding domain"/>
    <property type="match status" value="2"/>
</dbReference>
<dbReference type="Pfam" id="PF13450">
    <property type="entry name" value="NAD_binding_8"/>
    <property type="match status" value="1"/>
</dbReference>
<dbReference type="GO" id="GO:0004499">
    <property type="term" value="F:N,N-dimethylaniline monooxygenase activity"/>
    <property type="evidence" value="ECO:0007669"/>
    <property type="project" value="InterPro"/>
</dbReference>
<proteinExistence type="inferred from homology"/>
<dbReference type="InterPro" id="IPR000960">
    <property type="entry name" value="Flavin_mOase"/>
</dbReference>
<evidence type="ECO:0000313" key="7">
    <source>
        <dbReference type="Proteomes" id="UP001172102"/>
    </source>
</evidence>
<dbReference type="GO" id="GO:0050660">
    <property type="term" value="F:flavin adenine dinucleotide binding"/>
    <property type="evidence" value="ECO:0007669"/>
    <property type="project" value="InterPro"/>
</dbReference>
<name>A0AA40BAK8_9PEZI</name>
<evidence type="ECO:0000256" key="3">
    <source>
        <dbReference type="ARBA" id="ARBA00022827"/>
    </source>
</evidence>
<protein>
    <recommendedName>
        <fullName evidence="8">Thiol-specific monooxygenase</fullName>
    </recommendedName>
</protein>
<evidence type="ECO:0000256" key="5">
    <source>
        <dbReference type="ARBA" id="ARBA00023002"/>
    </source>
</evidence>
<dbReference type="SUPFAM" id="SSF51905">
    <property type="entry name" value="FAD/NAD(P)-binding domain"/>
    <property type="match status" value="2"/>
</dbReference>
<evidence type="ECO:0000313" key="6">
    <source>
        <dbReference type="EMBL" id="KAK0730737.1"/>
    </source>
</evidence>
<evidence type="ECO:0008006" key="8">
    <source>
        <dbReference type="Google" id="ProtNLM"/>
    </source>
</evidence>
<dbReference type="InterPro" id="IPR050346">
    <property type="entry name" value="FMO-like"/>
</dbReference>
<keyword evidence="2" id="KW-0285">Flavoprotein</keyword>
<organism evidence="6 7">
    <name type="scientific">Lasiosphaeris hirsuta</name>
    <dbReference type="NCBI Taxonomy" id="260670"/>
    <lineage>
        <taxon>Eukaryota</taxon>
        <taxon>Fungi</taxon>
        <taxon>Dikarya</taxon>
        <taxon>Ascomycota</taxon>
        <taxon>Pezizomycotina</taxon>
        <taxon>Sordariomycetes</taxon>
        <taxon>Sordariomycetidae</taxon>
        <taxon>Sordariales</taxon>
        <taxon>Lasiosphaeriaceae</taxon>
        <taxon>Lasiosphaeris</taxon>
    </lineage>
</organism>
<dbReference type="GO" id="GO:0050661">
    <property type="term" value="F:NADP binding"/>
    <property type="evidence" value="ECO:0007669"/>
    <property type="project" value="InterPro"/>
</dbReference>
<keyword evidence="4" id="KW-0521">NADP</keyword>
<accession>A0AA40BAK8</accession>
<dbReference type="InterPro" id="IPR020946">
    <property type="entry name" value="Flavin_mOase-like"/>
</dbReference>
<dbReference type="InterPro" id="IPR036188">
    <property type="entry name" value="FAD/NAD-bd_sf"/>
</dbReference>
<comment type="caution">
    <text evidence="6">The sequence shown here is derived from an EMBL/GenBank/DDBJ whole genome shotgun (WGS) entry which is preliminary data.</text>
</comment>
<dbReference type="AlphaFoldDB" id="A0AA40BAK8"/>
<sequence length="524" mass="58666">MAGENEIRVKSVAIIGAGAAGAVTAAAFKAENYFEHIRVFERRETAGGTWQVPPGTPVPSLWIYDADPPPGPPIQPGSLGGEVDPPLEIPANLPRITPPNQQERYSQTPVYASVTTNVPDIAMSFSDARFAYGPFAPHYIPRQYIENYFSTHKTDELLVLNTTLEDLSQIPASEKKNGAPNKWKLTLRKYDPAQHVDIWWEEIFDAVILANGHYSVPYVPNVKGLKEYSAKFPGRVIHSKLYRSPQPYTSKKIIIIGNSASGHDLSEELVSTAYLPVYQSRRSTSRWDGDAPPAGIEWKPIIKEYQLDGRIIFNDDTYLDDVDTVIYCTGYQASYPFWNVKANGRPLWDYAAGKLIGAYWHTFVRDFPTLGVIGVPRSLTFRSFEYQGIALARLWSGRNAQPLPSQEEQEKWEAERAERTKREKKRFHDIPWDDGETFEWLDGLFRIAGLGTLKGEGRIPPALGEDLIWAVEHIRKYPEPGKGNEGDSGEKGDASGALVKVGGEEGDNEWVLVRRSVKDSLAFI</sequence>